<sequence>MKYKAALLIISTALLSACGSKDSDTTDVRDFSYNVTLDVVSDQKNSTSDIGLSQSVDLYSKDGARIKLNNGDQFNITLNNQVHRGQNFVKSLPTETVCCVVEGEPSTMIKTDEEHILQAEFVRNNEVTDSFELSIPQVPNFIDIADANFVYNINEGQDINIEWEAQSENFSAISFEDPSFCIDFNTNYIDFEPNQTSVKLPVKNKDTCGTDEFSITIVGEISTSGNKETELTNAPVSFAITHKMQVEFNVKFN</sequence>
<comment type="caution">
    <text evidence="1">The sequence shown here is derived from an EMBL/GenBank/DDBJ whole genome shotgun (WGS) entry which is preliminary data.</text>
</comment>
<protein>
    <recommendedName>
        <fullName evidence="3">Lipoprotein</fullName>
    </recommendedName>
</protein>
<reference evidence="1 2" key="1">
    <citation type="submission" date="2018-01" db="EMBL/GenBank/DDBJ databases">
        <title>Co-occurrence of chitin degradation, pigmentation and bioactivity in marine Pseudoalteromonas.</title>
        <authorList>
            <person name="Paulsen S."/>
            <person name="Gram L."/>
            <person name="Machado H."/>
        </authorList>
    </citation>
    <scope>NUCLEOTIDE SEQUENCE [LARGE SCALE GENOMIC DNA]</scope>
    <source>
        <strain evidence="1 2">S3663</strain>
    </source>
</reference>
<dbReference type="AlphaFoldDB" id="A0A5R9PZJ3"/>
<dbReference type="RefSeq" id="WP_138482766.1">
    <property type="nucleotide sequence ID" value="NZ_PPSW01000024.1"/>
</dbReference>
<organism evidence="1 2">
    <name type="scientific">Pseudoalteromonas phenolica</name>
    <dbReference type="NCBI Taxonomy" id="161398"/>
    <lineage>
        <taxon>Bacteria</taxon>
        <taxon>Pseudomonadati</taxon>
        <taxon>Pseudomonadota</taxon>
        <taxon>Gammaproteobacteria</taxon>
        <taxon>Alteromonadales</taxon>
        <taxon>Pseudoalteromonadaceae</taxon>
        <taxon>Pseudoalteromonas</taxon>
    </lineage>
</organism>
<proteinExistence type="predicted"/>
<accession>A0A5R9PZJ3</accession>
<dbReference type="Proteomes" id="UP000309186">
    <property type="component" value="Unassembled WGS sequence"/>
</dbReference>
<evidence type="ECO:0000313" key="1">
    <source>
        <dbReference type="EMBL" id="TLX46320.1"/>
    </source>
</evidence>
<evidence type="ECO:0008006" key="3">
    <source>
        <dbReference type="Google" id="ProtNLM"/>
    </source>
</evidence>
<gene>
    <name evidence="1" type="ORF">C1E24_14955</name>
</gene>
<dbReference type="OrthoDB" id="9807213at2"/>
<evidence type="ECO:0000313" key="2">
    <source>
        <dbReference type="Proteomes" id="UP000309186"/>
    </source>
</evidence>
<dbReference type="EMBL" id="PPSW01000024">
    <property type="protein sequence ID" value="TLX46320.1"/>
    <property type="molecule type" value="Genomic_DNA"/>
</dbReference>
<dbReference type="PROSITE" id="PS51257">
    <property type="entry name" value="PROKAR_LIPOPROTEIN"/>
    <property type="match status" value="1"/>
</dbReference>
<name>A0A5R9PZJ3_9GAMM</name>